<proteinExistence type="predicted"/>
<accession>A0A0F9ZRM6</accession>
<dbReference type="EMBL" id="LBOZ01000007">
    <property type="protein sequence ID" value="KKP46878.1"/>
    <property type="molecule type" value="Genomic_DNA"/>
</dbReference>
<evidence type="ECO:0000313" key="1">
    <source>
        <dbReference type="EMBL" id="KKP46878.1"/>
    </source>
</evidence>
<dbReference type="SUPFAM" id="SSF48295">
    <property type="entry name" value="TrpR-like"/>
    <property type="match status" value="1"/>
</dbReference>
<dbReference type="AlphaFoldDB" id="A0A0F9ZRM6"/>
<reference evidence="1 2" key="1">
    <citation type="journal article" date="2015" name="Nature">
        <title>rRNA introns, odd ribosomes, and small enigmatic genomes across a large radiation of phyla.</title>
        <authorList>
            <person name="Brown C.T."/>
            <person name="Hug L.A."/>
            <person name="Thomas B.C."/>
            <person name="Sharon I."/>
            <person name="Castelle C.J."/>
            <person name="Singh A."/>
            <person name="Wilkins M.J."/>
            <person name="Williams K.H."/>
            <person name="Banfield J.F."/>
        </authorList>
    </citation>
    <scope>NUCLEOTIDE SEQUENCE [LARGE SCALE GENOMIC DNA]</scope>
</reference>
<dbReference type="InterPro" id="IPR010921">
    <property type="entry name" value="Trp_repressor/repl_initiator"/>
</dbReference>
<comment type="caution">
    <text evidence="1">The sequence shown here is derived from an EMBL/GenBank/DDBJ whole genome shotgun (WGS) entry which is preliminary data.</text>
</comment>
<dbReference type="Proteomes" id="UP000033995">
    <property type="component" value="Unassembled WGS sequence"/>
</dbReference>
<name>A0A0F9ZRM6_9BACT</name>
<sequence>MTGNTKLVRRVHPTSFKVNVALELIKGSETVAQICSRFGIHPTQAMAWKVKGIEALKSGFEEAKRPDVIKEELIDELYKTVGKLQLELEWLKKKTGNTSY</sequence>
<organism evidence="1 2">
    <name type="scientific">Candidatus Woesebacteria bacterium GW2011_GWA2_33_28</name>
    <dbReference type="NCBI Taxonomy" id="1618561"/>
    <lineage>
        <taxon>Bacteria</taxon>
        <taxon>Candidatus Woeseibacteriota</taxon>
    </lineage>
</organism>
<evidence type="ECO:0000313" key="2">
    <source>
        <dbReference type="Proteomes" id="UP000033995"/>
    </source>
</evidence>
<dbReference type="GO" id="GO:0043565">
    <property type="term" value="F:sequence-specific DNA binding"/>
    <property type="evidence" value="ECO:0007669"/>
    <property type="project" value="InterPro"/>
</dbReference>
<protein>
    <submittedName>
        <fullName evidence="1">Transposase</fullName>
    </submittedName>
</protein>
<gene>
    <name evidence="1" type="ORF">UR38_C0007G0006</name>
</gene>